<comment type="catalytic activity">
    <reaction evidence="7 8">
        <text>RNA(n) + a ribonucleoside 5'-triphosphate = RNA(n+1) + diphosphate</text>
        <dbReference type="Rhea" id="RHEA:21248"/>
        <dbReference type="Rhea" id="RHEA-COMP:14527"/>
        <dbReference type="Rhea" id="RHEA-COMP:17342"/>
        <dbReference type="ChEBI" id="CHEBI:33019"/>
        <dbReference type="ChEBI" id="CHEBI:61557"/>
        <dbReference type="ChEBI" id="CHEBI:140395"/>
        <dbReference type="EC" id="2.7.7.48"/>
    </reaction>
</comment>
<feature type="region of interest" description="Disordered" evidence="9">
    <location>
        <begin position="318"/>
        <end position="345"/>
    </location>
</feature>
<keyword evidence="4 8" id="KW-0548">Nucleotidyltransferase</keyword>
<dbReference type="InterPro" id="IPR007855">
    <property type="entry name" value="RDRP"/>
</dbReference>
<evidence type="ECO:0000313" key="12">
    <source>
        <dbReference type="EMBL" id="KAK1289403.1"/>
    </source>
</evidence>
<keyword evidence="2 8" id="KW-0696">RNA-directed RNA polymerase</keyword>
<dbReference type="PANTHER" id="PTHR23079">
    <property type="entry name" value="RNA-DEPENDENT RNA POLYMERASE"/>
    <property type="match status" value="1"/>
</dbReference>
<dbReference type="GO" id="GO:0003723">
    <property type="term" value="F:RNA binding"/>
    <property type="evidence" value="ECO:0007669"/>
    <property type="project" value="UniProtKB-KW"/>
</dbReference>
<keyword evidence="6 8" id="KW-0943">RNA-mediated gene silencing</keyword>
<dbReference type="EC" id="2.7.7.48" evidence="8"/>
<comment type="similarity">
    <text evidence="1 8">Belongs to the RdRP family.</text>
</comment>
<dbReference type="InterPro" id="IPR058752">
    <property type="entry name" value="RDRP_C_head"/>
</dbReference>
<dbReference type="PROSITE" id="PS51257">
    <property type="entry name" value="PROKAR_LIPOPROTEIN"/>
    <property type="match status" value="1"/>
</dbReference>
<sequence>MSRTKPKSDKALLELVSPGLGLMVSCSHGDMDNFLVSRMILCGIPLDEPYLQLRLSEHMNSEKKGLKNFKLPINDSYYLMGTVDPTGTLSCNQVCVILDSGQVSGEVLVYKHPGLHFGDVHVLTAIYVKDMKDIIGNAKYAILFPTKGQRFLADEIANSDFDGDMYWVSRNSEVYTQVFVIAEIFGSSNYAISEAADSWLAYMDRLLTLSDECVEEKECLREKNASILYGAMEFNESTRDREDIFKEAIAIYQVTSNYAKAEGDVGKCRFAWSVAGHALCALHANEQEKTPFSVSVGLSISDAAINLAFGEDRSKGMKRTATDLKRRARQREVATGQGPANLLSM</sequence>
<keyword evidence="13" id="KW-1185">Reference proteome</keyword>
<dbReference type="PANTHER" id="PTHR23079:SF55">
    <property type="entry name" value="RNA-DIRECTED RNA POLYMERASE"/>
    <property type="match status" value="1"/>
</dbReference>
<evidence type="ECO:0000256" key="6">
    <source>
        <dbReference type="ARBA" id="ARBA00023158"/>
    </source>
</evidence>
<evidence type="ECO:0000259" key="11">
    <source>
        <dbReference type="Pfam" id="PF26253"/>
    </source>
</evidence>
<dbReference type="AlphaFoldDB" id="A0AAV9CMR3"/>
<feature type="domain" description="RDRP C-terminal head" evidence="11">
    <location>
        <begin position="219"/>
        <end position="289"/>
    </location>
</feature>
<feature type="domain" description="RDRP core" evidence="10">
    <location>
        <begin position="34"/>
        <end position="175"/>
    </location>
</feature>
<dbReference type="Proteomes" id="UP001180020">
    <property type="component" value="Unassembled WGS sequence"/>
</dbReference>
<organism evidence="12 13">
    <name type="scientific">Acorus calamus</name>
    <name type="common">Sweet flag</name>
    <dbReference type="NCBI Taxonomy" id="4465"/>
    <lineage>
        <taxon>Eukaryota</taxon>
        <taxon>Viridiplantae</taxon>
        <taxon>Streptophyta</taxon>
        <taxon>Embryophyta</taxon>
        <taxon>Tracheophyta</taxon>
        <taxon>Spermatophyta</taxon>
        <taxon>Magnoliopsida</taxon>
        <taxon>Liliopsida</taxon>
        <taxon>Acoraceae</taxon>
        <taxon>Acorus</taxon>
    </lineage>
</organism>
<evidence type="ECO:0000256" key="5">
    <source>
        <dbReference type="ARBA" id="ARBA00022884"/>
    </source>
</evidence>
<accession>A0AAV9CMR3</accession>
<comment type="function">
    <text evidence="8">Probably involved in the RNA silencing pathway and required for the generation of small interfering RNAs (siRNAs).</text>
</comment>
<evidence type="ECO:0000256" key="3">
    <source>
        <dbReference type="ARBA" id="ARBA00022679"/>
    </source>
</evidence>
<evidence type="ECO:0000256" key="2">
    <source>
        <dbReference type="ARBA" id="ARBA00022484"/>
    </source>
</evidence>
<evidence type="ECO:0000256" key="1">
    <source>
        <dbReference type="ARBA" id="ARBA00005762"/>
    </source>
</evidence>
<reference evidence="12" key="2">
    <citation type="submission" date="2023-06" db="EMBL/GenBank/DDBJ databases">
        <authorList>
            <person name="Ma L."/>
            <person name="Liu K.-W."/>
            <person name="Li Z."/>
            <person name="Hsiao Y.-Y."/>
            <person name="Qi Y."/>
            <person name="Fu T."/>
            <person name="Tang G."/>
            <person name="Zhang D."/>
            <person name="Sun W.-H."/>
            <person name="Liu D.-K."/>
            <person name="Li Y."/>
            <person name="Chen G.-Z."/>
            <person name="Liu X.-D."/>
            <person name="Liao X.-Y."/>
            <person name="Jiang Y.-T."/>
            <person name="Yu X."/>
            <person name="Hao Y."/>
            <person name="Huang J."/>
            <person name="Zhao X.-W."/>
            <person name="Ke S."/>
            <person name="Chen Y.-Y."/>
            <person name="Wu W.-L."/>
            <person name="Hsu J.-L."/>
            <person name="Lin Y.-F."/>
            <person name="Huang M.-D."/>
            <person name="Li C.-Y."/>
            <person name="Huang L."/>
            <person name="Wang Z.-W."/>
            <person name="Zhao X."/>
            <person name="Zhong W.-Y."/>
            <person name="Peng D.-H."/>
            <person name="Ahmad S."/>
            <person name="Lan S."/>
            <person name="Zhang J.-S."/>
            <person name="Tsai W.-C."/>
            <person name="Van De Peer Y."/>
            <person name="Liu Z.-J."/>
        </authorList>
    </citation>
    <scope>NUCLEOTIDE SEQUENCE</scope>
    <source>
        <strain evidence="12">CP</strain>
        <tissue evidence="12">Leaves</tissue>
    </source>
</reference>
<dbReference type="EMBL" id="JAUJYO010000018">
    <property type="protein sequence ID" value="KAK1289403.1"/>
    <property type="molecule type" value="Genomic_DNA"/>
</dbReference>
<dbReference type="Pfam" id="PF05183">
    <property type="entry name" value="RdRP"/>
    <property type="match status" value="1"/>
</dbReference>
<dbReference type="InterPro" id="IPR057596">
    <property type="entry name" value="RDRP_core"/>
</dbReference>
<evidence type="ECO:0000313" key="13">
    <source>
        <dbReference type="Proteomes" id="UP001180020"/>
    </source>
</evidence>
<dbReference type="Pfam" id="PF26253">
    <property type="entry name" value="RdRP_head"/>
    <property type="match status" value="1"/>
</dbReference>
<proteinExistence type="inferred from homology"/>
<keyword evidence="3 8" id="KW-0808">Transferase</keyword>
<protein>
    <recommendedName>
        <fullName evidence="8">RNA-dependent RNA polymerase</fullName>
        <ecNumber evidence="8">2.7.7.48</ecNumber>
    </recommendedName>
</protein>
<evidence type="ECO:0000256" key="4">
    <source>
        <dbReference type="ARBA" id="ARBA00022695"/>
    </source>
</evidence>
<dbReference type="GO" id="GO:0031380">
    <property type="term" value="C:nuclear RNA-directed RNA polymerase complex"/>
    <property type="evidence" value="ECO:0007669"/>
    <property type="project" value="TreeGrafter"/>
</dbReference>
<evidence type="ECO:0000259" key="10">
    <source>
        <dbReference type="Pfam" id="PF05183"/>
    </source>
</evidence>
<name>A0AAV9CMR3_ACOCL</name>
<evidence type="ECO:0000256" key="7">
    <source>
        <dbReference type="ARBA" id="ARBA00048744"/>
    </source>
</evidence>
<reference evidence="12" key="1">
    <citation type="journal article" date="2023" name="Nat. Commun.">
        <title>Diploid and tetraploid genomes of Acorus and the evolution of monocots.</title>
        <authorList>
            <person name="Ma L."/>
            <person name="Liu K.W."/>
            <person name="Li Z."/>
            <person name="Hsiao Y.Y."/>
            <person name="Qi Y."/>
            <person name="Fu T."/>
            <person name="Tang G.D."/>
            <person name="Zhang D."/>
            <person name="Sun W.H."/>
            <person name="Liu D.K."/>
            <person name="Li Y."/>
            <person name="Chen G.Z."/>
            <person name="Liu X.D."/>
            <person name="Liao X.Y."/>
            <person name="Jiang Y.T."/>
            <person name="Yu X."/>
            <person name="Hao Y."/>
            <person name="Huang J."/>
            <person name="Zhao X.W."/>
            <person name="Ke S."/>
            <person name="Chen Y.Y."/>
            <person name="Wu W.L."/>
            <person name="Hsu J.L."/>
            <person name="Lin Y.F."/>
            <person name="Huang M.D."/>
            <person name="Li C.Y."/>
            <person name="Huang L."/>
            <person name="Wang Z.W."/>
            <person name="Zhao X."/>
            <person name="Zhong W.Y."/>
            <person name="Peng D.H."/>
            <person name="Ahmad S."/>
            <person name="Lan S."/>
            <person name="Zhang J.S."/>
            <person name="Tsai W.C."/>
            <person name="Van de Peer Y."/>
            <person name="Liu Z.J."/>
        </authorList>
    </citation>
    <scope>NUCLEOTIDE SEQUENCE</scope>
    <source>
        <strain evidence="12">CP</strain>
    </source>
</reference>
<dbReference type="GO" id="GO:0030422">
    <property type="term" value="P:siRNA processing"/>
    <property type="evidence" value="ECO:0007669"/>
    <property type="project" value="TreeGrafter"/>
</dbReference>
<dbReference type="GO" id="GO:0003968">
    <property type="term" value="F:RNA-directed RNA polymerase activity"/>
    <property type="evidence" value="ECO:0007669"/>
    <property type="project" value="UniProtKB-KW"/>
</dbReference>
<gene>
    <name evidence="12" type="primary">RDR3</name>
    <name evidence="12" type="ORF">QJS10_CPB18g01022</name>
</gene>
<comment type="caution">
    <text evidence="12">The sequence shown here is derived from an EMBL/GenBank/DDBJ whole genome shotgun (WGS) entry which is preliminary data.</text>
</comment>
<evidence type="ECO:0000256" key="9">
    <source>
        <dbReference type="SAM" id="MobiDB-lite"/>
    </source>
</evidence>
<evidence type="ECO:0000256" key="8">
    <source>
        <dbReference type="RuleBase" id="RU363098"/>
    </source>
</evidence>
<keyword evidence="5 8" id="KW-0694">RNA-binding</keyword>